<evidence type="ECO:0000256" key="1">
    <source>
        <dbReference type="SAM" id="MobiDB-lite"/>
    </source>
</evidence>
<name>A0ABN8JXZ3_9HYPH</name>
<feature type="compositionally biased region" description="Basic and acidic residues" evidence="1">
    <location>
        <begin position="1"/>
        <end position="17"/>
    </location>
</feature>
<evidence type="ECO:0000313" key="3">
    <source>
        <dbReference type="Proteomes" id="UP001152604"/>
    </source>
</evidence>
<evidence type="ECO:0000313" key="2">
    <source>
        <dbReference type="EMBL" id="CAH2402896.1"/>
    </source>
</evidence>
<gene>
    <name evidence="2" type="ORF">MES4922_300109</name>
</gene>
<keyword evidence="3" id="KW-1185">Reference proteome</keyword>
<dbReference type="EMBL" id="CAKXZS010000024">
    <property type="protein sequence ID" value="CAH2402896.1"/>
    <property type="molecule type" value="Genomic_DNA"/>
</dbReference>
<organism evidence="2 3">
    <name type="scientific">Mesorhizobium ventifaucium</name>
    <dbReference type="NCBI Taxonomy" id="666020"/>
    <lineage>
        <taxon>Bacteria</taxon>
        <taxon>Pseudomonadati</taxon>
        <taxon>Pseudomonadota</taxon>
        <taxon>Alphaproteobacteria</taxon>
        <taxon>Hyphomicrobiales</taxon>
        <taxon>Phyllobacteriaceae</taxon>
        <taxon>Mesorhizobium</taxon>
    </lineage>
</organism>
<reference evidence="2" key="1">
    <citation type="submission" date="2022-03" db="EMBL/GenBank/DDBJ databases">
        <authorList>
            <person name="Brunel B."/>
        </authorList>
    </citation>
    <scope>NUCLEOTIDE SEQUENCE</scope>
    <source>
        <strain evidence="2">STM4922sample</strain>
    </source>
</reference>
<protein>
    <recommendedName>
        <fullName evidence="4">Hedgehog/Intein (Hint) domain-containing protein</fullName>
    </recommendedName>
</protein>
<evidence type="ECO:0008006" key="4">
    <source>
        <dbReference type="Google" id="ProtNLM"/>
    </source>
</evidence>
<sequence length="90" mass="9989">MLKPEQRWPKRPEKRTMEAGAKPARVAPVRAKLQKSLLAAKHQYCLKRVMTGVRLCITPGHPLVASKDSTAGTFVLPGKLLRWSSVQQSA</sequence>
<feature type="region of interest" description="Disordered" evidence="1">
    <location>
        <begin position="1"/>
        <end position="26"/>
    </location>
</feature>
<accession>A0ABN8JXZ3</accession>
<proteinExistence type="predicted"/>
<comment type="caution">
    <text evidence="2">The sequence shown here is derived from an EMBL/GenBank/DDBJ whole genome shotgun (WGS) entry which is preliminary data.</text>
</comment>
<dbReference type="Proteomes" id="UP001152604">
    <property type="component" value="Unassembled WGS sequence"/>
</dbReference>